<evidence type="ECO:0000313" key="1">
    <source>
        <dbReference type="EMBL" id="EQB16052.1"/>
    </source>
</evidence>
<name>T0HSJ0_9SPHN</name>
<reference evidence="1 2" key="1">
    <citation type="journal article" date="2013" name="Genome Announc.">
        <title>Genome Sequence of Novosphingobium lindaniclasticum LE124T, Isolated from a Hexachlorocyclohexane Dumpsite.</title>
        <authorList>
            <person name="Saxena A."/>
            <person name="Nayyar N."/>
            <person name="Sangwan N."/>
            <person name="Kumari R."/>
            <person name="Khurana J.P."/>
            <person name="Lal R."/>
        </authorList>
    </citation>
    <scope>NUCLEOTIDE SEQUENCE [LARGE SCALE GENOMIC DNA]</scope>
    <source>
        <strain evidence="1 2">LE124</strain>
    </source>
</reference>
<dbReference type="AlphaFoldDB" id="T0HSJ0"/>
<comment type="caution">
    <text evidence="1">The sequence shown here is derived from an EMBL/GenBank/DDBJ whole genome shotgun (WGS) entry which is preliminary data.</text>
</comment>
<gene>
    <name evidence="1" type="ORF">L284_10080</name>
</gene>
<dbReference type="PATRIC" id="fig|1096930.3.peg.1998"/>
<protein>
    <submittedName>
        <fullName evidence="1">Uncharacterized protein</fullName>
    </submittedName>
</protein>
<accession>T0HSJ0</accession>
<dbReference type="Proteomes" id="UP000015527">
    <property type="component" value="Unassembled WGS sequence"/>
</dbReference>
<sequence>MSAFDFQQFRAALDALLPVERAQAVFPALRSLPIGARVGRYVREPGADKWRCEYTSTRHNRAGEELTSHHRTMTSAWSIAMDVGFPSKHREAEIEEIARAAHAVMLAQGLTRLPERGSAEDDAAMAELSTDEAAEIVEIEREAVAPAPATKDDIWRRQYREDMARKRTMGVQPDLFDGPSITHYHRLPRRPAFTMPPRETLAAKLERIKGNPLATFGPPGDRQPLSPMEKEKLLRSAANWLRVGQRVRVKDSMRSVDGSIERRVLGREGVIWRLCSVIFDDHTYVFLDPVRGERSEKVVFIEIRDLEPIE</sequence>
<dbReference type="RefSeq" id="WP_017980885.1">
    <property type="nucleotide sequence ID" value="NZ_ATHL01000074.1"/>
</dbReference>
<dbReference type="EMBL" id="ATHL01000074">
    <property type="protein sequence ID" value="EQB16052.1"/>
    <property type="molecule type" value="Genomic_DNA"/>
</dbReference>
<proteinExistence type="predicted"/>
<evidence type="ECO:0000313" key="2">
    <source>
        <dbReference type="Proteomes" id="UP000015527"/>
    </source>
</evidence>
<organism evidence="1 2">
    <name type="scientific">Novosphingobium lindaniclasticum LE124</name>
    <dbReference type="NCBI Taxonomy" id="1096930"/>
    <lineage>
        <taxon>Bacteria</taxon>
        <taxon>Pseudomonadati</taxon>
        <taxon>Pseudomonadota</taxon>
        <taxon>Alphaproteobacteria</taxon>
        <taxon>Sphingomonadales</taxon>
        <taxon>Sphingomonadaceae</taxon>
        <taxon>Novosphingobium</taxon>
    </lineage>
</organism>
<keyword evidence="2" id="KW-1185">Reference proteome</keyword>
<dbReference type="eggNOG" id="ENOG5032FSK">
    <property type="taxonomic scope" value="Bacteria"/>
</dbReference>